<feature type="compositionally biased region" description="Basic and acidic residues" evidence="1">
    <location>
        <begin position="112"/>
        <end position="145"/>
    </location>
</feature>
<dbReference type="EMBL" id="LAZR01005506">
    <property type="protein sequence ID" value="KKM99356.1"/>
    <property type="molecule type" value="Genomic_DNA"/>
</dbReference>
<sequence length="145" mass="16273">MSSVSHRFRRVRLLAAIEGFNERALEAWTDYVQRTGEKLSDTEIAKRMAKPTGEKPLASTSVGAWMEIRGRGSEPRNLKTTAAFARVLGVRAGWLAFGEPPKAPTSVAIPDPDQRRPRVTRAEVDRRKRKVEDAETGEKDQVEEE</sequence>
<feature type="region of interest" description="Disordered" evidence="1">
    <location>
        <begin position="98"/>
        <end position="145"/>
    </location>
</feature>
<dbReference type="AlphaFoldDB" id="A0A0F9MJE7"/>
<evidence type="ECO:0000313" key="2">
    <source>
        <dbReference type="EMBL" id="KKM99356.1"/>
    </source>
</evidence>
<protein>
    <submittedName>
        <fullName evidence="2">Uncharacterized protein</fullName>
    </submittedName>
</protein>
<accession>A0A0F9MJE7</accession>
<comment type="caution">
    <text evidence="2">The sequence shown here is derived from an EMBL/GenBank/DDBJ whole genome shotgun (WGS) entry which is preliminary data.</text>
</comment>
<gene>
    <name evidence="2" type="ORF">LCGC14_1148820</name>
</gene>
<reference evidence="2" key="1">
    <citation type="journal article" date="2015" name="Nature">
        <title>Complex archaea that bridge the gap between prokaryotes and eukaryotes.</title>
        <authorList>
            <person name="Spang A."/>
            <person name="Saw J.H."/>
            <person name="Jorgensen S.L."/>
            <person name="Zaremba-Niedzwiedzka K."/>
            <person name="Martijn J."/>
            <person name="Lind A.E."/>
            <person name="van Eijk R."/>
            <person name="Schleper C."/>
            <person name="Guy L."/>
            <person name="Ettema T.J."/>
        </authorList>
    </citation>
    <scope>NUCLEOTIDE SEQUENCE</scope>
</reference>
<evidence type="ECO:0000256" key="1">
    <source>
        <dbReference type="SAM" id="MobiDB-lite"/>
    </source>
</evidence>
<proteinExistence type="predicted"/>
<name>A0A0F9MJE7_9ZZZZ</name>
<organism evidence="2">
    <name type="scientific">marine sediment metagenome</name>
    <dbReference type="NCBI Taxonomy" id="412755"/>
    <lineage>
        <taxon>unclassified sequences</taxon>
        <taxon>metagenomes</taxon>
        <taxon>ecological metagenomes</taxon>
    </lineage>
</organism>